<dbReference type="CDD" id="cd02135">
    <property type="entry name" value="YdjA-like"/>
    <property type="match status" value="1"/>
</dbReference>
<comment type="similarity">
    <text evidence="2">Belongs to the nitroreductase family.</text>
</comment>
<evidence type="ECO:0000256" key="1">
    <source>
        <dbReference type="ARBA" id="ARBA00001917"/>
    </source>
</evidence>
<evidence type="ECO:0000256" key="3">
    <source>
        <dbReference type="ARBA" id="ARBA00022630"/>
    </source>
</evidence>
<dbReference type="Proteomes" id="UP000198897">
    <property type="component" value="Unassembled WGS sequence"/>
</dbReference>
<dbReference type="InterPro" id="IPR052530">
    <property type="entry name" value="NAD(P)H_nitroreductase"/>
</dbReference>
<evidence type="ECO:0000313" key="10">
    <source>
        <dbReference type="Proteomes" id="UP000198897"/>
    </source>
</evidence>
<dbReference type="SUPFAM" id="SSF55469">
    <property type="entry name" value="FMN-dependent nitroreductase-like"/>
    <property type="match status" value="1"/>
</dbReference>
<keyword evidence="3" id="KW-0285">Flavoprotein</keyword>
<keyword evidence="10" id="KW-1185">Reference proteome</keyword>
<dbReference type="GO" id="GO:0016491">
    <property type="term" value="F:oxidoreductase activity"/>
    <property type="evidence" value="ECO:0007669"/>
    <property type="project" value="UniProtKB-KW"/>
</dbReference>
<feature type="domain" description="Nitroreductase" evidence="8">
    <location>
        <begin position="35"/>
        <end position="185"/>
    </location>
</feature>
<reference evidence="10" key="1">
    <citation type="submission" date="2016-10" db="EMBL/GenBank/DDBJ databases">
        <authorList>
            <person name="Varghese N."/>
            <person name="Submissions S."/>
        </authorList>
    </citation>
    <scope>NUCLEOTIDE SEQUENCE [LARGE SCALE GENOMIC DNA]</scope>
    <source>
        <strain evidence="10">FP5</strain>
    </source>
</reference>
<dbReference type="Pfam" id="PF00881">
    <property type="entry name" value="Nitroreductase"/>
    <property type="match status" value="1"/>
</dbReference>
<evidence type="ECO:0000256" key="7">
    <source>
        <dbReference type="ARBA" id="ARBA00023027"/>
    </source>
</evidence>
<evidence type="ECO:0000256" key="2">
    <source>
        <dbReference type="ARBA" id="ARBA00007118"/>
    </source>
</evidence>
<evidence type="ECO:0000259" key="8">
    <source>
        <dbReference type="Pfam" id="PF00881"/>
    </source>
</evidence>
<name>A0A1I2K6S9_9BACI</name>
<protein>
    <submittedName>
        <fullName evidence="9">Nitroreductase</fullName>
    </submittedName>
</protein>
<keyword evidence="5" id="KW-0521">NADP</keyword>
<dbReference type="InterPro" id="IPR026021">
    <property type="entry name" value="YdjA-like"/>
</dbReference>
<proteinExistence type="inferred from homology"/>
<dbReference type="PANTHER" id="PTHR43821:SF1">
    <property type="entry name" value="NAD(P)H NITROREDUCTASE YDJA-RELATED"/>
    <property type="match status" value="1"/>
</dbReference>
<keyword evidence="6" id="KW-0560">Oxidoreductase</keyword>
<evidence type="ECO:0000313" key="9">
    <source>
        <dbReference type="EMBL" id="SFF60596.1"/>
    </source>
</evidence>
<keyword evidence="4" id="KW-0288">FMN</keyword>
<keyword evidence="7" id="KW-0520">NAD</keyword>
<dbReference type="AlphaFoldDB" id="A0A1I2K6S9"/>
<evidence type="ECO:0000256" key="4">
    <source>
        <dbReference type="ARBA" id="ARBA00022643"/>
    </source>
</evidence>
<dbReference type="InterPro" id="IPR000415">
    <property type="entry name" value="Nitroreductase-like"/>
</dbReference>
<gene>
    <name evidence="9" type="ORF">SAMN05216353_10328</name>
</gene>
<organism evidence="9 10">
    <name type="scientific">Halobacillus alkaliphilus</name>
    <dbReference type="NCBI Taxonomy" id="396056"/>
    <lineage>
        <taxon>Bacteria</taxon>
        <taxon>Bacillati</taxon>
        <taxon>Bacillota</taxon>
        <taxon>Bacilli</taxon>
        <taxon>Bacillales</taxon>
        <taxon>Bacillaceae</taxon>
        <taxon>Halobacillus</taxon>
    </lineage>
</organism>
<accession>A0A1I2K6S9</accession>
<evidence type="ECO:0000256" key="5">
    <source>
        <dbReference type="ARBA" id="ARBA00022857"/>
    </source>
</evidence>
<dbReference type="EMBL" id="FOOG01000003">
    <property type="protein sequence ID" value="SFF60596.1"/>
    <property type="molecule type" value="Genomic_DNA"/>
</dbReference>
<sequence>MTLQVRMIIIFVGIENNLTVGETMDQNKSELARIIRERRSVKSDYLAKEVPESLIKELLDDARWAPTHGLREPWRFIFIPTEEKDHFVEDIVQTFPRDRQENRRNYFSQPAAFLIAVMDEDPRQKQWEENFGAISSLIQNFQLLAWERELGVVWKTNPQIHEPKVREMLGVQPGEKIVGFLHLGYFDQMPKTKHRTPIEERITVYKKKK</sequence>
<comment type="cofactor">
    <cofactor evidence="1">
        <name>FMN</name>
        <dbReference type="ChEBI" id="CHEBI:58210"/>
    </cofactor>
</comment>
<evidence type="ECO:0000256" key="6">
    <source>
        <dbReference type="ARBA" id="ARBA00023002"/>
    </source>
</evidence>
<dbReference type="Gene3D" id="3.40.109.10">
    <property type="entry name" value="NADH Oxidase"/>
    <property type="match status" value="1"/>
</dbReference>
<dbReference type="PANTHER" id="PTHR43821">
    <property type="entry name" value="NAD(P)H NITROREDUCTASE YDJA-RELATED"/>
    <property type="match status" value="1"/>
</dbReference>
<dbReference type="InterPro" id="IPR029479">
    <property type="entry name" value="Nitroreductase"/>
</dbReference>